<evidence type="ECO:0000313" key="2">
    <source>
        <dbReference type="EMBL" id="STY58581.1"/>
    </source>
</evidence>
<dbReference type="InterPro" id="IPR013670">
    <property type="entry name" value="EcoEI_R_C_dom"/>
</dbReference>
<protein>
    <submittedName>
        <fullName evidence="2">EcoEI R protein C-terminal</fullName>
    </submittedName>
</protein>
<accession>A0A378MTI9</accession>
<sequence length="155" mass="18140">MIRTSLRPELKPYKIPVVVDFGTLKLRILDEKVQYLNEQGELVSEDIDLFSKREMQKEFGSYEQFQQQWTTSGEIFSKFYTDPKWLAALRQTRQFSHDVEDFDVLSHISFGKKPLTKTERAEKVKQSGYVEQYSPENQQVLGLLLNDMSNPAIKI</sequence>
<dbReference type="GO" id="GO:0006304">
    <property type="term" value="P:DNA modification"/>
    <property type="evidence" value="ECO:0007669"/>
    <property type="project" value="InterPro"/>
</dbReference>
<dbReference type="AlphaFoldDB" id="A0A378MTI9"/>
<dbReference type="GO" id="GO:0003677">
    <property type="term" value="F:DNA binding"/>
    <property type="evidence" value="ECO:0007669"/>
    <property type="project" value="InterPro"/>
</dbReference>
<proteinExistence type="predicted"/>
<gene>
    <name evidence="2" type="ORF">NCTC10638_00003</name>
</gene>
<evidence type="ECO:0000313" key="3">
    <source>
        <dbReference type="Proteomes" id="UP000254802"/>
    </source>
</evidence>
<feature type="domain" description="EcoEI R protein C-terminal" evidence="1">
    <location>
        <begin position="91"/>
        <end position="147"/>
    </location>
</feature>
<dbReference type="Pfam" id="PF08463">
    <property type="entry name" value="EcoEI_R_C"/>
    <property type="match status" value="1"/>
</dbReference>
<evidence type="ECO:0000259" key="1">
    <source>
        <dbReference type="Pfam" id="PF08463"/>
    </source>
</evidence>
<dbReference type="GO" id="GO:0003824">
    <property type="term" value="F:catalytic activity"/>
    <property type="evidence" value="ECO:0007669"/>
    <property type="project" value="InterPro"/>
</dbReference>
<dbReference type="Proteomes" id="UP000254802">
    <property type="component" value="Unassembled WGS sequence"/>
</dbReference>
<name>A0A378MTI9_MANHA</name>
<organism evidence="2 3">
    <name type="scientific">Mannheimia haemolytica</name>
    <name type="common">Pasteurella haemolytica</name>
    <dbReference type="NCBI Taxonomy" id="75985"/>
    <lineage>
        <taxon>Bacteria</taxon>
        <taxon>Pseudomonadati</taxon>
        <taxon>Pseudomonadota</taxon>
        <taxon>Gammaproteobacteria</taxon>
        <taxon>Pasteurellales</taxon>
        <taxon>Pasteurellaceae</taxon>
        <taxon>Mannheimia</taxon>
    </lineage>
</organism>
<reference evidence="2 3" key="1">
    <citation type="submission" date="2018-06" db="EMBL/GenBank/DDBJ databases">
        <authorList>
            <consortium name="Pathogen Informatics"/>
            <person name="Doyle S."/>
        </authorList>
    </citation>
    <scope>NUCLEOTIDE SEQUENCE [LARGE SCALE GENOMIC DNA]</scope>
    <source>
        <strain evidence="2 3">NCTC10638</strain>
    </source>
</reference>
<dbReference type="EMBL" id="UGPN01000001">
    <property type="protein sequence ID" value="STY58581.1"/>
    <property type="molecule type" value="Genomic_DNA"/>
</dbReference>